<dbReference type="Pfam" id="PF07737">
    <property type="entry name" value="ATLF"/>
    <property type="match status" value="1"/>
</dbReference>
<dbReference type="PROSITE" id="PS51995">
    <property type="entry name" value="ATLF"/>
    <property type="match status" value="1"/>
</dbReference>
<evidence type="ECO:0000313" key="5">
    <source>
        <dbReference type="Proteomes" id="UP001060566"/>
    </source>
</evidence>
<dbReference type="InterPro" id="IPR014781">
    <property type="entry name" value="Anthrax_toxin_lethal/edema_N/C"/>
</dbReference>
<comment type="subcellular location">
    <subcellularLocation>
        <location evidence="1">Secreted</location>
    </subcellularLocation>
</comment>
<dbReference type="RefSeq" id="WP_264461191.1">
    <property type="nucleotide sequence ID" value="NZ_JAOXJG010000003.1"/>
</dbReference>
<comment type="caution">
    <text evidence="4">The sequence shown here is derived from an EMBL/GenBank/DDBJ whole genome shotgun (WGS) entry which is preliminary data.</text>
</comment>
<protein>
    <recommendedName>
        <fullName evidence="3">ATLF-like domain-containing protein</fullName>
    </recommendedName>
</protein>
<evidence type="ECO:0000259" key="3">
    <source>
        <dbReference type="PROSITE" id="PS51995"/>
    </source>
</evidence>
<organism evidence="4 5">
    <name type="scientific">Bacillus pretiosus</name>
    <dbReference type="NCBI Taxonomy" id="2983392"/>
    <lineage>
        <taxon>Bacteria</taxon>
        <taxon>Bacillati</taxon>
        <taxon>Bacillota</taxon>
        <taxon>Bacilli</taxon>
        <taxon>Bacillales</taxon>
        <taxon>Bacillaceae</taxon>
        <taxon>Bacillus</taxon>
    </lineage>
</organism>
<evidence type="ECO:0000256" key="1">
    <source>
        <dbReference type="ARBA" id="ARBA00004613"/>
    </source>
</evidence>
<dbReference type="Proteomes" id="UP001060566">
    <property type="component" value="Unassembled WGS sequence"/>
</dbReference>
<evidence type="ECO:0000313" key="4">
    <source>
        <dbReference type="EMBL" id="MCW1238505.1"/>
    </source>
</evidence>
<evidence type="ECO:0000256" key="2">
    <source>
        <dbReference type="ARBA" id="ARBA00022525"/>
    </source>
</evidence>
<dbReference type="CDD" id="cd20493">
    <property type="entry name" value="M34_ATLF_C-like"/>
    <property type="match status" value="1"/>
</dbReference>
<name>A0ABT3EQD3_9BACI</name>
<dbReference type="SUPFAM" id="SSF55486">
    <property type="entry name" value="Metalloproteases ('zincins'), catalytic domain"/>
    <property type="match status" value="1"/>
</dbReference>
<dbReference type="InterPro" id="IPR015239">
    <property type="entry name" value="Anthrax_LF_cen"/>
</dbReference>
<dbReference type="EMBL" id="JAOXJG010000003">
    <property type="protein sequence ID" value="MCW1238505.1"/>
    <property type="molecule type" value="Genomic_DNA"/>
</dbReference>
<dbReference type="InterPro" id="IPR047568">
    <property type="entry name" value="ATLF-like_dom"/>
</dbReference>
<keyword evidence="2" id="KW-0964">Secreted</keyword>
<accession>A0ABT3EQD3</accession>
<proteinExistence type="predicted"/>
<dbReference type="InterPro" id="IPR024079">
    <property type="entry name" value="MetalloPept_cat_dom_sf"/>
</dbReference>
<dbReference type="Gene3D" id="3.90.176.10">
    <property type="entry name" value="Toxin ADP-ribosyltransferase, Chain A, domain 1"/>
    <property type="match status" value="1"/>
</dbReference>
<sequence length="504" mass="58591">MKRNLIKISLSTLTIGTIITLLPNYLTHAKAQEIDISYSNVEDYKKEDKYKEDLRVKGHEKWTKALTTVETKAIDHFKIGTINPFLQYIDGQINDVPDTYKFTNEKNETKEMDTKHKKESVKILDDLLVKKSLKLRETTHVYKYLKVDEVNFRLGNIYKKDNPSVIDLNKARVIEKGFKYGISTMYLDPYLTKPKSLNNGEYILLNLKLPKDTRIGYLDNNGHILLQRDQGIEVTGQRIVTENGRQVIEIEAELVNLRKVEGKINYKENQMNEIFKKAIERSVKNNIESPIKINPNLLRNTLVKVHTKSLNASFAMDRAEILLQTLAQNVPSDLLIKTLEQMNSNPAIYITDSNWNTAEGILKLPRVGSPKTFAYFVTTEKYLILNLDTHKYELDTLKNLELFKPAPETEIQTLIHEFGHAVDYLILNNLSHTREFKNLYEREKNNIHIENYMKQDSVEFFASTFSYMFSPNTQYRERIANEAPETVQYIKNKLKETGLVRENK</sequence>
<keyword evidence="5" id="KW-1185">Reference proteome</keyword>
<dbReference type="GeneID" id="301197246"/>
<gene>
    <name evidence="4" type="ORF">NGM45_05345</name>
</gene>
<dbReference type="SUPFAM" id="SSF56399">
    <property type="entry name" value="ADP-ribosylation"/>
    <property type="match status" value="1"/>
</dbReference>
<dbReference type="Pfam" id="PF09156">
    <property type="entry name" value="Anthrax-tox_M"/>
    <property type="match status" value="1"/>
</dbReference>
<dbReference type="Gene3D" id="3.40.390.10">
    <property type="entry name" value="Collagenase (Catalytic Domain)"/>
    <property type="match status" value="1"/>
</dbReference>
<feature type="domain" description="ATLF-like" evidence="3">
    <location>
        <begin position="299"/>
        <end position="495"/>
    </location>
</feature>
<reference evidence="4" key="1">
    <citation type="submission" date="2022-10" db="EMBL/GenBank/DDBJ databases">
        <title>De novo draft assembly of the Pseudomonas pretiosus genome isolated from the plants rhizorohere.</title>
        <authorList>
            <person name="Robas M."/>
            <person name="Fernandez V.M."/>
            <person name="Provanza A."/>
            <person name="Jimenez P.A."/>
        </authorList>
    </citation>
    <scope>NUCLEOTIDE SEQUENCE</scope>
    <source>
        <strain evidence="4">SAICEU11T</strain>
    </source>
</reference>